<gene>
    <name evidence="2" type="ORF">A9R00_08665</name>
</gene>
<feature type="domain" description="Pseudouridine synthase RsuA/RluA-like" evidence="1">
    <location>
        <begin position="12"/>
        <end position="169"/>
    </location>
</feature>
<protein>
    <recommendedName>
        <fullName evidence="1">Pseudouridine synthase RsuA/RluA-like domain-containing protein</fullName>
    </recommendedName>
</protein>
<dbReference type="EMBL" id="MABE01000494">
    <property type="protein sequence ID" value="OUS39934.1"/>
    <property type="molecule type" value="Genomic_DNA"/>
</dbReference>
<dbReference type="PANTHER" id="PTHR21600:SF89">
    <property type="entry name" value="RIBOSOMAL LARGE SUBUNIT PSEUDOURIDINE SYNTHASE A"/>
    <property type="match status" value="1"/>
</dbReference>
<dbReference type="InterPro" id="IPR020103">
    <property type="entry name" value="PsdUridine_synth_cat_dom_sf"/>
</dbReference>
<comment type="caution">
    <text evidence="2">The sequence shown here is derived from an EMBL/GenBank/DDBJ whole genome shotgun (WGS) entry which is preliminary data.</text>
</comment>
<evidence type="ECO:0000259" key="1">
    <source>
        <dbReference type="Pfam" id="PF00849"/>
    </source>
</evidence>
<dbReference type="InterPro" id="IPR006224">
    <property type="entry name" value="PsdUridine_synth_RluA-like_CS"/>
</dbReference>
<evidence type="ECO:0000313" key="2">
    <source>
        <dbReference type="EMBL" id="OUS39934.1"/>
    </source>
</evidence>
<reference evidence="3" key="1">
    <citation type="journal article" date="2017" name="Proc. Natl. Acad. Sci. U.S.A.">
        <title>Simulation of Deepwater Horizon oil plume reveals substrate specialization within a complex community of hydrocarbon degraders.</title>
        <authorList>
            <person name="Hu P."/>
            <person name="Dubinsky E.A."/>
            <person name="Probst A.J."/>
            <person name="Wang J."/>
            <person name="Sieber C.M.K."/>
            <person name="Tom L.M."/>
            <person name="Gardinali P."/>
            <person name="Banfield J.F."/>
            <person name="Atlas R.M."/>
            <person name="Andersen G.L."/>
        </authorList>
    </citation>
    <scope>NUCLEOTIDE SEQUENCE [LARGE SCALE GENOMIC DNA]</scope>
</reference>
<dbReference type="GO" id="GO:0140098">
    <property type="term" value="F:catalytic activity, acting on RNA"/>
    <property type="evidence" value="ECO:0007669"/>
    <property type="project" value="UniProtKB-ARBA"/>
</dbReference>
<organism evidence="2 3">
    <name type="scientific">Oleispira antarctica</name>
    <dbReference type="NCBI Taxonomy" id="188908"/>
    <lineage>
        <taxon>Bacteria</taxon>
        <taxon>Pseudomonadati</taxon>
        <taxon>Pseudomonadota</taxon>
        <taxon>Gammaproteobacteria</taxon>
        <taxon>Oceanospirillales</taxon>
        <taxon>Oceanospirillaceae</taxon>
        <taxon>Oleispira</taxon>
    </lineage>
</organism>
<dbReference type="PANTHER" id="PTHR21600">
    <property type="entry name" value="MITOCHONDRIAL RNA PSEUDOURIDINE SYNTHASE"/>
    <property type="match status" value="1"/>
</dbReference>
<dbReference type="Proteomes" id="UP000227088">
    <property type="component" value="Unassembled WGS sequence"/>
</dbReference>
<dbReference type="SUPFAM" id="SSF55120">
    <property type="entry name" value="Pseudouridine synthase"/>
    <property type="match status" value="1"/>
</dbReference>
<dbReference type="PROSITE" id="PS01129">
    <property type="entry name" value="PSI_RLU"/>
    <property type="match status" value="1"/>
</dbReference>
<dbReference type="Pfam" id="PF00849">
    <property type="entry name" value="PseudoU_synth_2"/>
    <property type="match status" value="1"/>
</dbReference>
<dbReference type="CDD" id="cd02869">
    <property type="entry name" value="PseudoU_synth_RluA_like"/>
    <property type="match status" value="1"/>
</dbReference>
<dbReference type="GO" id="GO:0000455">
    <property type="term" value="P:enzyme-directed rRNA pseudouridine synthesis"/>
    <property type="evidence" value="ECO:0007669"/>
    <property type="project" value="TreeGrafter"/>
</dbReference>
<name>A0A1Y5HVP1_OLEAN</name>
<proteinExistence type="predicted"/>
<dbReference type="Gene3D" id="3.30.2350.10">
    <property type="entry name" value="Pseudouridine synthase"/>
    <property type="match status" value="1"/>
</dbReference>
<evidence type="ECO:0000313" key="3">
    <source>
        <dbReference type="Proteomes" id="UP000227088"/>
    </source>
</evidence>
<dbReference type="GO" id="GO:0009982">
    <property type="term" value="F:pseudouridine synthase activity"/>
    <property type="evidence" value="ECO:0007669"/>
    <property type="project" value="InterPro"/>
</dbReference>
<dbReference type="InterPro" id="IPR050188">
    <property type="entry name" value="RluA_PseudoU_synthase"/>
</dbReference>
<dbReference type="AlphaFoldDB" id="A0A1Y5HVP1"/>
<dbReference type="GO" id="GO:0003723">
    <property type="term" value="F:RNA binding"/>
    <property type="evidence" value="ECO:0007669"/>
    <property type="project" value="InterPro"/>
</dbReference>
<sequence length="218" mass="24959">MNSVNILFSDDDIIIIDKAPGLLSVPGRGPEKLDSVYHRLSLQFAEVHIVHRLDMATSGIMVFARNKDALRNLHKQFQNRETEKSYQAIIAGHLTPRQGAINLPMRCDWPNRPKQMVCYEYGKKSLTRWRVLDYLEKQNVEKGTLEKSTRVELLPFTGRSHQLRIHCNALGHPILGDNLYGTDYSQNATEQLCLHAQSLSFYHPNTDELLTFTSLPPF</sequence>
<accession>A0A1Y5HVP1</accession>
<dbReference type="InterPro" id="IPR006145">
    <property type="entry name" value="PsdUridine_synth_RsuA/RluA"/>
</dbReference>